<name>A0A5S4GCG8_9ACTN</name>
<proteinExistence type="predicted"/>
<reference evidence="1 2" key="1">
    <citation type="submission" date="2019-05" db="EMBL/GenBank/DDBJ databases">
        <title>Draft genome sequence of Nonomuraea turkmeniaca DSM 43926.</title>
        <authorList>
            <person name="Saricaoglu S."/>
            <person name="Isik K."/>
        </authorList>
    </citation>
    <scope>NUCLEOTIDE SEQUENCE [LARGE SCALE GENOMIC DNA]</scope>
    <source>
        <strain evidence="1 2">DSM 43926</strain>
    </source>
</reference>
<gene>
    <name evidence="1" type="ORF">ETD86_06955</name>
</gene>
<evidence type="ECO:0000313" key="1">
    <source>
        <dbReference type="EMBL" id="TMR23730.1"/>
    </source>
</evidence>
<dbReference type="EMBL" id="VCKY01000016">
    <property type="protein sequence ID" value="TMR23730.1"/>
    <property type="molecule type" value="Genomic_DNA"/>
</dbReference>
<protein>
    <submittedName>
        <fullName evidence="1">Uncharacterized protein</fullName>
    </submittedName>
</protein>
<sequence length="76" mass="7604">MVAEGGGDDGDGAVGFTRSVAVEKFTYGPDGSFTGRVASAAGGGKSGLRLDGVNGTLFNVNWSQFSSSAVPYCHGV</sequence>
<dbReference type="AlphaFoldDB" id="A0A5S4GCG8"/>
<organism evidence="1 2">
    <name type="scientific">Nonomuraea turkmeniaca</name>
    <dbReference type="NCBI Taxonomy" id="103838"/>
    <lineage>
        <taxon>Bacteria</taxon>
        <taxon>Bacillati</taxon>
        <taxon>Actinomycetota</taxon>
        <taxon>Actinomycetes</taxon>
        <taxon>Streptosporangiales</taxon>
        <taxon>Streptosporangiaceae</taxon>
        <taxon>Nonomuraea</taxon>
    </lineage>
</organism>
<dbReference type="Proteomes" id="UP000309128">
    <property type="component" value="Unassembled WGS sequence"/>
</dbReference>
<comment type="caution">
    <text evidence="1">The sequence shown here is derived from an EMBL/GenBank/DDBJ whole genome shotgun (WGS) entry which is preliminary data.</text>
</comment>
<accession>A0A5S4GCG8</accession>
<keyword evidence="2" id="KW-1185">Reference proteome</keyword>
<evidence type="ECO:0000313" key="2">
    <source>
        <dbReference type="Proteomes" id="UP000309128"/>
    </source>
</evidence>